<dbReference type="AlphaFoldDB" id="A0A170Q951"/>
<reference evidence="1" key="1">
    <citation type="submission" date="2015-10" db="EMBL/GenBank/DDBJ databases">
        <authorList>
            <person name="Gilbert D.G."/>
        </authorList>
    </citation>
    <scope>NUCLEOTIDE SEQUENCE</scope>
</reference>
<organism evidence="1">
    <name type="scientific">hydrothermal vent metagenome</name>
    <dbReference type="NCBI Taxonomy" id="652676"/>
    <lineage>
        <taxon>unclassified sequences</taxon>
        <taxon>metagenomes</taxon>
        <taxon>ecological metagenomes</taxon>
    </lineage>
</organism>
<sequence length="42" mass="4662">MGPKENHIKYMTWRIEIGTMEALAGFVEAEPAITYYDTVGAG</sequence>
<dbReference type="EMBL" id="FAXA01000027">
    <property type="protein sequence ID" value="CUV01207.1"/>
    <property type="molecule type" value="Genomic_DNA"/>
</dbReference>
<accession>A0A170Q951</accession>
<gene>
    <name evidence="1" type="ORF">MGWOODY_Clf1833</name>
</gene>
<protein>
    <submittedName>
        <fullName evidence="1">Uncharacterized protein</fullName>
    </submittedName>
</protein>
<proteinExistence type="predicted"/>
<dbReference type="Gene3D" id="3.30.70.100">
    <property type="match status" value="1"/>
</dbReference>
<evidence type="ECO:0000313" key="1">
    <source>
        <dbReference type="EMBL" id="CUV01207.1"/>
    </source>
</evidence>
<name>A0A170Q951_9ZZZZ</name>